<accession>A0A168KK49</accession>
<dbReference type="Proteomes" id="UP000078561">
    <property type="component" value="Unassembled WGS sequence"/>
</dbReference>
<dbReference type="CDD" id="cd18727">
    <property type="entry name" value="PIN_Swt1-like"/>
    <property type="match status" value="1"/>
</dbReference>
<gene>
    <name evidence="2" type="primary">ABSGL_00093.1 scaffold 163</name>
</gene>
<dbReference type="PANTHER" id="PTHR16161:SF0">
    <property type="entry name" value="TRANSCRIPTIONAL PROTEIN SWT1"/>
    <property type="match status" value="1"/>
</dbReference>
<dbReference type="InterPro" id="IPR002716">
    <property type="entry name" value="PIN_dom"/>
</dbReference>
<protein>
    <recommendedName>
        <fullName evidence="1">PIN domain-containing protein</fullName>
    </recommendedName>
</protein>
<dbReference type="STRING" id="4829.A0A168KK49"/>
<feature type="domain" description="PIN" evidence="1">
    <location>
        <begin position="43"/>
        <end position="147"/>
    </location>
</feature>
<dbReference type="EMBL" id="LT549944">
    <property type="protein sequence ID" value="SAL94807.1"/>
    <property type="molecule type" value="Genomic_DNA"/>
</dbReference>
<proteinExistence type="predicted"/>
<evidence type="ECO:0000259" key="1">
    <source>
        <dbReference type="Pfam" id="PF13638"/>
    </source>
</evidence>
<keyword evidence="3" id="KW-1185">Reference proteome</keyword>
<dbReference type="GO" id="GO:0005634">
    <property type="term" value="C:nucleus"/>
    <property type="evidence" value="ECO:0007669"/>
    <property type="project" value="TreeGrafter"/>
</dbReference>
<name>A0A168KK49_ABSGL</name>
<dbReference type="InParanoid" id="A0A168KK49"/>
<sequence length="248" mass="28099">MDSLMDVDGPEFILEVNEAIAAVRLKKTGETYETFSHNSSVALILELDGLKNNKRRSSNGVDRLEDHARKAMRFLEATFQRKSSALRGQRSDEAFDRDSSQKVAGDDRILDCCLYFRYHLEKSVLLLSNDRNLSIKALVHHIDALSAESKSRMVELLDLVSKGQKGMMIDPPFTRNSDYIIDEDEDMMDIEEISGSHESTVSSGTSLSRYAGPAPTKALLESRQPAIIPSRSHWHNEYYRRGMDLKKK</sequence>
<organism evidence="2">
    <name type="scientific">Absidia glauca</name>
    <name type="common">Pin mould</name>
    <dbReference type="NCBI Taxonomy" id="4829"/>
    <lineage>
        <taxon>Eukaryota</taxon>
        <taxon>Fungi</taxon>
        <taxon>Fungi incertae sedis</taxon>
        <taxon>Mucoromycota</taxon>
        <taxon>Mucoromycotina</taxon>
        <taxon>Mucoromycetes</taxon>
        <taxon>Mucorales</taxon>
        <taxon>Cunninghamellaceae</taxon>
        <taxon>Absidia</taxon>
    </lineage>
</organism>
<dbReference type="InterPro" id="IPR052626">
    <property type="entry name" value="SWT1_Regulator"/>
</dbReference>
<reference evidence="2" key="1">
    <citation type="submission" date="2016-04" db="EMBL/GenBank/DDBJ databases">
        <authorList>
            <person name="Evans L.H."/>
            <person name="Alamgir A."/>
            <person name="Owens N."/>
            <person name="Weber N.D."/>
            <person name="Virtaneva K."/>
            <person name="Barbian K."/>
            <person name="Babar A."/>
            <person name="Rosenke K."/>
        </authorList>
    </citation>
    <scope>NUCLEOTIDE SEQUENCE [LARGE SCALE GENOMIC DNA]</scope>
    <source>
        <strain evidence="2">CBS 101.48</strain>
    </source>
</reference>
<dbReference type="PANTHER" id="PTHR16161">
    <property type="entry name" value="TRANSCRIPTIONAL PROTEIN SWT1"/>
    <property type="match status" value="1"/>
</dbReference>
<dbReference type="Pfam" id="PF13638">
    <property type="entry name" value="PIN_4"/>
    <property type="match status" value="1"/>
</dbReference>
<dbReference type="AlphaFoldDB" id="A0A168KK49"/>
<evidence type="ECO:0000313" key="3">
    <source>
        <dbReference type="Proteomes" id="UP000078561"/>
    </source>
</evidence>
<dbReference type="Gene3D" id="3.40.50.1010">
    <property type="entry name" value="5'-nuclease"/>
    <property type="match status" value="1"/>
</dbReference>
<dbReference type="OrthoDB" id="2017974at2759"/>
<evidence type="ECO:0000313" key="2">
    <source>
        <dbReference type="EMBL" id="SAL94807.1"/>
    </source>
</evidence>